<organism evidence="1">
    <name type="scientific">Strongyloides ratti</name>
    <name type="common">Parasitic roundworm</name>
    <dbReference type="NCBI Taxonomy" id="34506"/>
    <lineage>
        <taxon>Eukaryota</taxon>
        <taxon>Metazoa</taxon>
        <taxon>Ecdysozoa</taxon>
        <taxon>Nematoda</taxon>
        <taxon>Chromadorea</taxon>
        <taxon>Rhabditida</taxon>
        <taxon>Tylenchina</taxon>
        <taxon>Panagrolaimomorpha</taxon>
        <taxon>Strongyloidoidea</taxon>
        <taxon>Strongyloididae</taxon>
        <taxon>Strongyloides</taxon>
    </lineage>
</organism>
<dbReference type="GO" id="GO:0003723">
    <property type="term" value="F:RNA binding"/>
    <property type="evidence" value="ECO:0007669"/>
    <property type="project" value="TreeGrafter"/>
</dbReference>
<dbReference type="InterPro" id="IPR033620">
    <property type="entry name" value="Ribosomal_mS37_met"/>
</dbReference>
<dbReference type="OrthoDB" id="5825849at2759"/>
<dbReference type="EMBL" id="LN609528">
    <property type="protein sequence ID" value="CEF63044.1"/>
    <property type="molecule type" value="Genomic_DNA"/>
</dbReference>
<gene>
    <name evidence="1 3 4" type="ORF">SRAE_1000131000</name>
</gene>
<accession>A0A090L6A3</accession>
<dbReference type="SUPFAM" id="SSF47072">
    <property type="entry name" value="Cysteine alpha-hairpin motif"/>
    <property type="match status" value="1"/>
</dbReference>
<dbReference type="GeneID" id="36375409"/>
<dbReference type="GO" id="GO:0005761">
    <property type="term" value="C:mitochondrial ribosome"/>
    <property type="evidence" value="ECO:0007669"/>
    <property type="project" value="InterPro"/>
</dbReference>
<dbReference type="STRING" id="34506.A0A090L6A3"/>
<evidence type="ECO:0000313" key="4">
    <source>
        <dbReference type="WormBase" id="SRAE_1000131000"/>
    </source>
</evidence>
<sequence length="158" mass="18291">MFFSLPIFKDTSAYKYAGRSLFPKKYFFQEILPLASRNKLAESKEKLSSDACMGELQNLFNCLKKWQYDDLNCVTQHETYMRCLDVKTKHIKEFNEASKKGILGQGTGALTNSQKNRLMKLYPQPDIGKIPNKFMKRLPTQSYSDDLFRRKNIPGKAS</sequence>
<reference evidence="3" key="2">
    <citation type="submission" date="2020-12" db="UniProtKB">
        <authorList>
            <consortium name="WormBaseParasite"/>
        </authorList>
    </citation>
    <scope>IDENTIFICATION</scope>
</reference>
<proteinExistence type="predicted"/>
<dbReference type="RefSeq" id="XP_024502246.1">
    <property type="nucleotide sequence ID" value="XM_024648248.1"/>
</dbReference>
<keyword evidence="2" id="KW-1185">Reference proteome</keyword>
<name>A0A090L6A3_STRRB</name>
<dbReference type="WormBase" id="SRAE_1000131000">
    <property type="protein sequence ID" value="SRP02222"/>
    <property type="gene ID" value="WBGene00257914"/>
</dbReference>
<dbReference type="Proteomes" id="UP000035682">
    <property type="component" value="Unplaced"/>
</dbReference>
<evidence type="ECO:0000313" key="1">
    <source>
        <dbReference type="EMBL" id="CEF63044.1"/>
    </source>
</evidence>
<protein>
    <submittedName>
        <fullName evidence="1 3">Cysteine alpha-hairpin motif superfamily domain-containing protein</fullName>
    </submittedName>
</protein>
<evidence type="ECO:0000313" key="2">
    <source>
        <dbReference type="Proteomes" id="UP000035682"/>
    </source>
</evidence>
<dbReference type="OMA" id="MKRLPTQ"/>
<dbReference type="GO" id="GO:0005654">
    <property type="term" value="C:nucleoplasm"/>
    <property type="evidence" value="ECO:0007669"/>
    <property type="project" value="TreeGrafter"/>
</dbReference>
<dbReference type="AlphaFoldDB" id="A0A090L6A3"/>
<dbReference type="GO" id="GO:0032543">
    <property type="term" value="P:mitochondrial translation"/>
    <property type="evidence" value="ECO:0007669"/>
    <property type="project" value="InterPro"/>
</dbReference>
<dbReference type="PANTHER" id="PTHR31278">
    <property type="entry name" value="CHCHD1"/>
    <property type="match status" value="1"/>
</dbReference>
<dbReference type="InterPro" id="IPR009069">
    <property type="entry name" value="Cys_alpha_HP_mot_SF"/>
</dbReference>
<dbReference type="CTD" id="36375409"/>
<dbReference type="WBParaSite" id="SRAE_1000131000.1">
    <property type="protein sequence ID" value="SRAE_1000131000.1"/>
    <property type="gene ID" value="WBGene00257914"/>
</dbReference>
<reference evidence="1 2" key="1">
    <citation type="submission" date="2014-09" db="EMBL/GenBank/DDBJ databases">
        <authorList>
            <person name="Martin A.A."/>
        </authorList>
    </citation>
    <scope>NUCLEOTIDE SEQUENCE</scope>
    <source>
        <strain evidence="2">ED321</strain>
        <strain evidence="1">ED321 Heterogonic</strain>
    </source>
</reference>
<evidence type="ECO:0000313" key="3">
    <source>
        <dbReference type="WBParaSite" id="SRAE_1000131000.1"/>
    </source>
</evidence>
<dbReference type="PANTHER" id="PTHR31278:SF2">
    <property type="entry name" value="SMALL RIBOSOMAL SUBUNIT PROTEIN MS37"/>
    <property type="match status" value="1"/>
</dbReference>